<keyword evidence="3" id="KW-0326">Glycosidase</keyword>
<proteinExistence type="inferred from homology"/>
<evidence type="ECO:0000313" key="4">
    <source>
        <dbReference type="EMBL" id="SFI77075.1"/>
    </source>
</evidence>
<dbReference type="InterPro" id="IPR017853">
    <property type="entry name" value="GH"/>
</dbReference>
<reference evidence="5" key="1">
    <citation type="submission" date="2016-10" db="EMBL/GenBank/DDBJ databases">
        <authorList>
            <person name="Varghese N."/>
            <person name="Submissions S."/>
        </authorList>
    </citation>
    <scope>NUCLEOTIDE SEQUENCE [LARGE SCALE GENOMIC DNA]</scope>
    <source>
        <strain evidence="5">DSM 22251</strain>
    </source>
</reference>
<dbReference type="Proteomes" id="UP000242560">
    <property type="component" value="Unassembled WGS sequence"/>
</dbReference>
<keyword evidence="5" id="KW-1185">Reference proteome</keyword>
<evidence type="ECO:0000256" key="2">
    <source>
        <dbReference type="ARBA" id="ARBA00022801"/>
    </source>
</evidence>
<dbReference type="GO" id="GO:0009253">
    <property type="term" value="P:peptidoglycan catabolic process"/>
    <property type="evidence" value="ECO:0007669"/>
    <property type="project" value="InterPro"/>
</dbReference>
<comment type="similarity">
    <text evidence="1">Belongs to the glycosyl hydrolase 25 family.</text>
</comment>
<dbReference type="PROSITE" id="PS51904">
    <property type="entry name" value="GLYCOSYL_HYDROL_F25_2"/>
    <property type="match status" value="1"/>
</dbReference>
<dbReference type="PANTHER" id="PTHR34135:SF2">
    <property type="entry name" value="LYSOZYME"/>
    <property type="match status" value="1"/>
</dbReference>
<dbReference type="SUPFAM" id="SSF51445">
    <property type="entry name" value="(Trans)glycosidases"/>
    <property type="match status" value="1"/>
</dbReference>
<gene>
    <name evidence="4" type="ORF">SAMN05421638_1068</name>
</gene>
<dbReference type="PANTHER" id="PTHR34135">
    <property type="entry name" value="LYSOZYME"/>
    <property type="match status" value="1"/>
</dbReference>
<protein>
    <submittedName>
        <fullName evidence="4">Lysozyme</fullName>
    </submittedName>
</protein>
<name>A0A1I3KYA5_9FLAO</name>
<dbReference type="AlphaFoldDB" id="A0A1I3KYA5"/>
<evidence type="ECO:0000313" key="5">
    <source>
        <dbReference type="Proteomes" id="UP000242560"/>
    </source>
</evidence>
<dbReference type="InterPro" id="IPR018077">
    <property type="entry name" value="Glyco_hydro_fam25_subgr"/>
</dbReference>
<dbReference type="Pfam" id="PF01183">
    <property type="entry name" value="Glyco_hydro_25"/>
    <property type="match status" value="1"/>
</dbReference>
<evidence type="ECO:0000256" key="3">
    <source>
        <dbReference type="ARBA" id="ARBA00023295"/>
    </source>
</evidence>
<dbReference type="GO" id="GO:0003796">
    <property type="term" value="F:lysozyme activity"/>
    <property type="evidence" value="ECO:0007669"/>
    <property type="project" value="InterPro"/>
</dbReference>
<accession>A0A1I3KYA5</accession>
<dbReference type="GO" id="GO:0016052">
    <property type="term" value="P:carbohydrate catabolic process"/>
    <property type="evidence" value="ECO:0007669"/>
    <property type="project" value="TreeGrafter"/>
</dbReference>
<dbReference type="SMART" id="SM00641">
    <property type="entry name" value="Glyco_25"/>
    <property type="match status" value="1"/>
</dbReference>
<dbReference type="EMBL" id="FORQ01000001">
    <property type="protein sequence ID" value="SFI77075.1"/>
    <property type="molecule type" value="Genomic_DNA"/>
</dbReference>
<organism evidence="4 5">
    <name type="scientific">Kaistella treverensis</name>
    <dbReference type="NCBI Taxonomy" id="631455"/>
    <lineage>
        <taxon>Bacteria</taxon>
        <taxon>Pseudomonadati</taxon>
        <taxon>Bacteroidota</taxon>
        <taxon>Flavobacteriia</taxon>
        <taxon>Flavobacteriales</taxon>
        <taxon>Weeksellaceae</taxon>
        <taxon>Chryseobacterium group</taxon>
        <taxon>Kaistella</taxon>
    </lineage>
</organism>
<dbReference type="InterPro" id="IPR002053">
    <property type="entry name" value="Glyco_hydro_25"/>
</dbReference>
<sequence length="290" mass="34491">MQTMTERKLNKKITRKIHKKRKRHFLLRREILLLCLVLALFGTGFYLKEKISFYYALHFNKFEHKKLSNTEKEEARINRIIGDNADKTFGIDVSHYQRKEDIAWDSLSIGNRAIPLEFVVLRATMGNRSADKHFDEFWTLAKKHNLVRGAYHFYRADEDPVLQANNFLENVKLESGDLPPILDIEKIPRRKSTKKLIEDLKIWCRIVEEAYGEKPIIYTYYHYHKDFLKGEFDDYPLWLANYNDVPRPSPDAEWRIWQFTENGIVYGINTKVDLNVYNGSLWSLKRLTLD</sequence>
<dbReference type="GO" id="GO:0016998">
    <property type="term" value="P:cell wall macromolecule catabolic process"/>
    <property type="evidence" value="ECO:0007669"/>
    <property type="project" value="InterPro"/>
</dbReference>
<keyword evidence="2" id="KW-0378">Hydrolase</keyword>
<dbReference type="Gene3D" id="3.20.20.80">
    <property type="entry name" value="Glycosidases"/>
    <property type="match status" value="1"/>
</dbReference>
<evidence type="ECO:0000256" key="1">
    <source>
        <dbReference type="ARBA" id="ARBA00010646"/>
    </source>
</evidence>